<reference evidence="1" key="1">
    <citation type="submission" date="2023-05" db="EMBL/GenBank/DDBJ databases">
        <authorList>
            <consortium name="ELIXIR-Norway"/>
        </authorList>
    </citation>
    <scope>NUCLEOTIDE SEQUENCE</scope>
</reference>
<sequence>MMRMLVCSVLSQRSLRLSSFSFHSFFRILFCGSDLHHSVLWVIYQFFRLSYSVDPPSMLFLSGCLFLSSSRSLVNISCIFSTVFPRSWIIFTIIILNSFSGTLPVSTSFSSFPGILSCAFIWDITSFSS</sequence>
<dbReference type="EMBL" id="OX596116">
    <property type="protein sequence ID" value="CAN0482803.1"/>
    <property type="molecule type" value="Genomic_DNA"/>
</dbReference>
<name>A0AC59ZPR3_RANTA</name>
<evidence type="ECO:0000313" key="2">
    <source>
        <dbReference type="Proteomes" id="UP001162501"/>
    </source>
</evidence>
<proteinExistence type="predicted"/>
<reference evidence="1" key="2">
    <citation type="submission" date="2025-03" db="EMBL/GenBank/DDBJ databases">
        <authorList>
            <consortium name="ELIXIR-Norway"/>
            <consortium name="Elixir Norway"/>
        </authorList>
    </citation>
    <scope>NUCLEOTIDE SEQUENCE</scope>
</reference>
<dbReference type="Proteomes" id="UP001162501">
    <property type="component" value="Chromosome 32"/>
</dbReference>
<gene>
    <name evidence="1" type="ORF">MRATA1EN22A_LOCUS21164</name>
</gene>
<accession>A0AC59ZPR3</accession>
<protein>
    <submittedName>
        <fullName evidence="1">Uncharacterized protein</fullName>
    </submittedName>
</protein>
<evidence type="ECO:0000313" key="1">
    <source>
        <dbReference type="EMBL" id="CAN0482803.1"/>
    </source>
</evidence>
<organism evidence="1 2">
    <name type="scientific">Rangifer tarandus platyrhynchus</name>
    <name type="common">Svalbard reindeer</name>
    <dbReference type="NCBI Taxonomy" id="3082113"/>
    <lineage>
        <taxon>Eukaryota</taxon>
        <taxon>Metazoa</taxon>
        <taxon>Chordata</taxon>
        <taxon>Craniata</taxon>
        <taxon>Vertebrata</taxon>
        <taxon>Euteleostomi</taxon>
        <taxon>Mammalia</taxon>
        <taxon>Eutheria</taxon>
        <taxon>Laurasiatheria</taxon>
        <taxon>Artiodactyla</taxon>
        <taxon>Ruminantia</taxon>
        <taxon>Pecora</taxon>
        <taxon>Cervidae</taxon>
        <taxon>Odocoileinae</taxon>
        <taxon>Rangifer</taxon>
    </lineage>
</organism>